<protein>
    <submittedName>
        <fullName evidence="2">PilZ domain protein</fullName>
    </submittedName>
</protein>
<dbReference type="Gene3D" id="2.40.10.220">
    <property type="entry name" value="predicted glycosyltransferase like domains"/>
    <property type="match status" value="1"/>
</dbReference>
<reference evidence="2 3" key="1">
    <citation type="submission" date="2016-06" db="EMBL/GenBank/DDBJ databases">
        <title>Genome sequence of endosymbiont of Candidatus Endolucinida thiodiazotropha.</title>
        <authorList>
            <person name="Poehlein A."/>
            <person name="Koenig S."/>
            <person name="Heiden S.E."/>
            <person name="Thuermer A."/>
            <person name="Voget S."/>
            <person name="Daniel R."/>
            <person name="Markert S."/>
            <person name="Gros O."/>
            <person name="Schweder T."/>
        </authorList>
    </citation>
    <scope>NUCLEOTIDE SEQUENCE [LARGE SCALE GENOMIC DNA]</scope>
    <source>
        <strain evidence="2 3">COS</strain>
    </source>
</reference>
<name>A0A7Z1AGE7_9GAMM</name>
<gene>
    <name evidence="2" type="ORF">CODIS_09520</name>
</gene>
<feature type="domain" description="PilZ" evidence="1">
    <location>
        <begin position="3"/>
        <end position="107"/>
    </location>
</feature>
<dbReference type="GO" id="GO:0035438">
    <property type="term" value="F:cyclic-di-GMP binding"/>
    <property type="evidence" value="ECO:0007669"/>
    <property type="project" value="InterPro"/>
</dbReference>
<dbReference type="SUPFAM" id="SSF141371">
    <property type="entry name" value="PilZ domain-like"/>
    <property type="match status" value="1"/>
</dbReference>
<organism evidence="2 3">
    <name type="scientific">Candidatus Thiodiazotropha endolucinida</name>
    <dbReference type="NCBI Taxonomy" id="1655433"/>
    <lineage>
        <taxon>Bacteria</taxon>
        <taxon>Pseudomonadati</taxon>
        <taxon>Pseudomonadota</taxon>
        <taxon>Gammaproteobacteria</taxon>
        <taxon>Chromatiales</taxon>
        <taxon>Sedimenticolaceae</taxon>
        <taxon>Candidatus Thiodiazotropha</taxon>
    </lineage>
</organism>
<dbReference type="InterPro" id="IPR009875">
    <property type="entry name" value="PilZ_domain"/>
</dbReference>
<evidence type="ECO:0000313" key="3">
    <source>
        <dbReference type="Proteomes" id="UP000094769"/>
    </source>
</evidence>
<dbReference type="Proteomes" id="UP000094769">
    <property type="component" value="Unassembled WGS sequence"/>
</dbReference>
<evidence type="ECO:0000259" key="1">
    <source>
        <dbReference type="Pfam" id="PF07238"/>
    </source>
</evidence>
<dbReference type="Pfam" id="PF07238">
    <property type="entry name" value="PilZ"/>
    <property type="match status" value="1"/>
</dbReference>
<keyword evidence="3" id="KW-1185">Reference proteome</keyword>
<comment type="caution">
    <text evidence="2">The sequence shown here is derived from an EMBL/GenBank/DDBJ whole genome shotgun (WGS) entry which is preliminary data.</text>
</comment>
<dbReference type="AlphaFoldDB" id="A0A7Z1AGE7"/>
<dbReference type="RefSeq" id="WP_069121705.1">
    <property type="nucleotide sequence ID" value="NZ_MARB01000004.1"/>
</dbReference>
<evidence type="ECO:0000313" key="2">
    <source>
        <dbReference type="EMBL" id="ODJ88857.1"/>
    </source>
</evidence>
<dbReference type="EMBL" id="MARB01000004">
    <property type="protein sequence ID" value="ODJ88857.1"/>
    <property type="molecule type" value="Genomic_DNA"/>
</dbReference>
<proteinExistence type="predicted"/>
<sequence length="113" mass="12685">MQEQRHSPRKVANEVLIITDQITGSHIGRVVNISAEGLMLLSDEAMVTGSVYQLDLILPIPKNDQEKISFTAEAVWCTEASQPDSFWSGFHIIDINPDDVLIIDELILDWHSN</sequence>
<accession>A0A7Z1AGE7</accession>